<feature type="compositionally biased region" description="Polar residues" evidence="1">
    <location>
        <begin position="171"/>
        <end position="190"/>
    </location>
</feature>
<evidence type="ECO:0000256" key="1">
    <source>
        <dbReference type="SAM" id="MobiDB-lite"/>
    </source>
</evidence>
<dbReference type="EMBL" id="AUPL01000315">
    <property type="protein sequence ID" value="ESL11926.1"/>
    <property type="molecule type" value="Genomic_DNA"/>
</dbReference>
<feature type="region of interest" description="Disordered" evidence="1">
    <location>
        <begin position="73"/>
        <end position="109"/>
    </location>
</feature>
<feature type="compositionally biased region" description="Polar residues" evidence="1">
    <location>
        <begin position="95"/>
        <end position="104"/>
    </location>
</feature>
<comment type="caution">
    <text evidence="2">The sequence shown here is derived from an EMBL/GenBank/DDBJ whole genome shotgun (WGS) entry which is preliminary data.</text>
</comment>
<sequence length="307" mass="32967">MNSMTSLSVDMGDNRALFVANELGQALMCLHDDSLDRQSSTSANRVEYQQMMESHTRRAAVMADYRLMVERRRRQCEQQPTERDGATQADGSALSERQSVNEMSATERHTPKAGTLTLPDVAAAPLVSTTSTIKTTTTTTTATATAAVAGVPSGSSKGSCRWTRSWRALTDNTASSAAKTRPKVNSTPNTPRGRGQSCLQQRKGSGITDKRLSPLTTPPQSSPATSQLSPLDTLQVLHHTQVACRHEPTEASVCVSTATSSFRSLREPVADHVPSTMGLSLMHEENASHDVNDAGGGAKGRGERRFP</sequence>
<dbReference type="OrthoDB" id="273550at2759"/>
<accession>A0A061JCS6</accession>
<dbReference type="Proteomes" id="UP000031737">
    <property type="component" value="Unassembled WGS sequence"/>
</dbReference>
<dbReference type="AlphaFoldDB" id="A0A061JCS6"/>
<dbReference type="VEuPathDB" id="TriTrypDB:TRSC58_00315"/>
<name>A0A061JCS6_TRYRA</name>
<organism evidence="2 3">
    <name type="scientific">Trypanosoma rangeli SC58</name>
    <dbReference type="NCBI Taxonomy" id="429131"/>
    <lineage>
        <taxon>Eukaryota</taxon>
        <taxon>Discoba</taxon>
        <taxon>Euglenozoa</taxon>
        <taxon>Kinetoplastea</taxon>
        <taxon>Metakinetoplastina</taxon>
        <taxon>Trypanosomatida</taxon>
        <taxon>Trypanosomatidae</taxon>
        <taxon>Trypanosoma</taxon>
        <taxon>Herpetosoma</taxon>
    </lineage>
</organism>
<protein>
    <submittedName>
        <fullName evidence="2">Uncharacterized protein</fullName>
    </submittedName>
</protein>
<evidence type="ECO:0000313" key="2">
    <source>
        <dbReference type="EMBL" id="ESL11926.1"/>
    </source>
</evidence>
<keyword evidence="3" id="KW-1185">Reference proteome</keyword>
<evidence type="ECO:0000313" key="3">
    <source>
        <dbReference type="Proteomes" id="UP000031737"/>
    </source>
</evidence>
<feature type="region of interest" description="Disordered" evidence="1">
    <location>
        <begin position="171"/>
        <end position="228"/>
    </location>
</feature>
<feature type="region of interest" description="Disordered" evidence="1">
    <location>
        <begin position="286"/>
        <end position="307"/>
    </location>
</feature>
<gene>
    <name evidence="2" type="ORF">TRSC58_00315</name>
</gene>
<reference evidence="2 3" key="1">
    <citation type="submission" date="2013-07" db="EMBL/GenBank/DDBJ databases">
        <authorList>
            <person name="Stoco P.H."/>
            <person name="Wagner G."/>
            <person name="Gerber A."/>
            <person name="Zaha A."/>
            <person name="Thompson C."/>
            <person name="Bartholomeu D.C."/>
            <person name="Luckemeyer D.D."/>
            <person name="Bahia D."/>
            <person name="Loreto E."/>
            <person name="Prestes E.B."/>
            <person name="Lima F.M."/>
            <person name="Rodrigues-Luiz G."/>
            <person name="Vallejo G.A."/>
            <person name="Filho J.F."/>
            <person name="Monteiro K.M."/>
            <person name="Tyler K.M."/>
            <person name="de Almeida L.G."/>
            <person name="Ortiz M.F."/>
            <person name="Siervo M.A."/>
            <person name="de Moraes M.H."/>
            <person name="Cunha O.L."/>
            <person name="Mendonca-Neto R."/>
            <person name="Silva R."/>
            <person name="Teixeira S.M."/>
            <person name="Murta S.M."/>
            <person name="Sincero T.C."/>
            <person name="Mendes T.A."/>
            <person name="Urmenyi T.P."/>
            <person name="Silva V.G."/>
            <person name="da Rocha W.D."/>
            <person name="Andersson B."/>
            <person name="Romanha A.J."/>
            <person name="Steindel M."/>
            <person name="de Vasconcelos A.T."/>
            <person name="Grisard E.C."/>
        </authorList>
    </citation>
    <scope>NUCLEOTIDE SEQUENCE [LARGE SCALE GENOMIC DNA]</scope>
    <source>
        <strain evidence="2 3">SC58</strain>
    </source>
</reference>
<proteinExistence type="predicted"/>